<dbReference type="AlphaFoldDB" id="A0A6S6QVJ1"/>
<proteinExistence type="predicted"/>
<protein>
    <submittedName>
        <fullName evidence="2">Uncharacterized protein</fullName>
    </submittedName>
</protein>
<reference evidence="2 3" key="1">
    <citation type="submission" date="2020-08" db="EMBL/GenBank/DDBJ databases">
        <title>Genome sequence of Rhizobiales bacterium strain IZ6.</title>
        <authorList>
            <person name="Nakai R."/>
            <person name="Naganuma T."/>
        </authorList>
    </citation>
    <scope>NUCLEOTIDE SEQUENCE [LARGE SCALE GENOMIC DNA]</scope>
    <source>
        <strain evidence="2 3">IZ6</strain>
    </source>
</reference>
<dbReference type="KEGG" id="tso:IZ6_26820"/>
<gene>
    <name evidence="2" type="ORF">IZ6_26820</name>
</gene>
<evidence type="ECO:0000313" key="2">
    <source>
        <dbReference type="EMBL" id="BCJ91947.1"/>
    </source>
</evidence>
<keyword evidence="3" id="KW-1185">Reference proteome</keyword>
<evidence type="ECO:0000256" key="1">
    <source>
        <dbReference type="SAM" id="SignalP"/>
    </source>
</evidence>
<evidence type="ECO:0000313" key="3">
    <source>
        <dbReference type="Proteomes" id="UP000515317"/>
    </source>
</evidence>
<feature type="signal peptide" evidence="1">
    <location>
        <begin position="1"/>
        <end position="22"/>
    </location>
</feature>
<accession>A0A6S6QVJ1</accession>
<keyword evidence="1" id="KW-0732">Signal</keyword>
<dbReference type="EMBL" id="AP023361">
    <property type="protein sequence ID" value="BCJ91947.1"/>
    <property type="molecule type" value="Genomic_DNA"/>
</dbReference>
<feature type="chain" id="PRO_5028400428" evidence="1">
    <location>
        <begin position="23"/>
        <end position="188"/>
    </location>
</feature>
<dbReference type="Proteomes" id="UP000515317">
    <property type="component" value="Chromosome"/>
</dbReference>
<organism evidence="2 3">
    <name type="scientific">Terrihabitans soli</name>
    <dbReference type="NCBI Taxonomy" id="708113"/>
    <lineage>
        <taxon>Bacteria</taxon>
        <taxon>Pseudomonadati</taxon>
        <taxon>Pseudomonadota</taxon>
        <taxon>Alphaproteobacteria</taxon>
        <taxon>Hyphomicrobiales</taxon>
        <taxon>Terrihabitans</taxon>
    </lineage>
</organism>
<dbReference type="RefSeq" id="WP_222875560.1">
    <property type="nucleotide sequence ID" value="NZ_AP023361.1"/>
</dbReference>
<sequence>MRNVFLGAAFAAAVLIVTPAFADEVEDQINEALKAYASGDLAAAKLALDDASQMIAAKNAGALGAVLPEALSGWTAADVESNAAGAAMFGGGIQAGRKYEKDGQNVEVNIMGDSPMLATVMPMLANSALAAAMGKVTKIGKNRALQTKDGQIMLVVGNRFLVTIDGSGSMEDKTAYANAIDFDKLEAL</sequence>
<name>A0A6S6QVJ1_9HYPH</name>